<protein>
    <submittedName>
        <fullName evidence="2">Nucleotidyltransferase-like protein</fullName>
    </submittedName>
</protein>
<dbReference type="Proteomes" id="UP000244090">
    <property type="component" value="Unassembled WGS sequence"/>
</dbReference>
<accession>A0A2T6BVT8</accession>
<proteinExistence type="predicted"/>
<name>A0A2T6BVT8_9FLAO</name>
<reference evidence="2 3" key="1">
    <citation type="submission" date="2018-04" db="EMBL/GenBank/DDBJ databases">
        <title>Genomic Encyclopedia of Archaeal and Bacterial Type Strains, Phase II (KMG-II): from individual species to whole genera.</title>
        <authorList>
            <person name="Goeker M."/>
        </authorList>
    </citation>
    <scope>NUCLEOTIDE SEQUENCE [LARGE SCALE GENOMIC DNA]</scope>
    <source>
        <strain evidence="2 3">DSM 25731</strain>
    </source>
</reference>
<evidence type="ECO:0000259" key="1">
    <source>
        <dbReference type="Pfam" id="PF01909"/>
    </source>
</evidence>
<keyword evidence="2" id="KW-0808">Transferase</keyword>
<dbReference type="InterPro" id="IPR002934">
    <property type="entry name" value="Polymerase_NTP_transf_dom"/>
</dbReference>
<keyword evidence="3" id="KW-1185">Reference proteome</keyword>
<organism evidence="2 3">
    <name type="scientific">Kordia periserrulae</name>
    <dbReference type="NCBI Taxonomy" id="701523"/>
    <lineage>
        <taxon>Bacteria</taxon>
        <taxon>Pseudomonadati</taxon>
        <taxon>Bacteroidota</taxon>
        <taxon>Flavobacteriia</taxon>
        <taxon>Flavobacteriales</taxon>
        <taxon>Flavobacteriaceae</taxon>
        <taxon>Kordia</taxon>
    </lineage>
</organism>
<dbReference type="AlphaFoldDB" id="A0A2T6BVT8"/>
<comment type="caution">
    <text evidence="2">The sequence shown here is derived from an EMBL/GenBank/DDBJ whole genome shotgun (WGS) entry which is preliminary data.</text>
</comment>
<dbReference type="Gene3D" id="3.30.460.10">
    <property type="entry name" value="Beta Polymerase, domain 2"/>
    <property type="match status" value="1"/>
</dbReference>
<sequence length="247" mass="29400">MDKRIYNYINTWKTQKNVIGILVCGSHATKLSRPDSDVDLRILYSENEENSRKKGVKTFEDLSFSYLTGTVRDYLTTLHNQFFRQSKFEARMFALGVILFDVEDELKKLSQKANSLLKLAYEAPSENLLLLKKYMLSNHYNFFIKLHKDAPLWKYHYFQFLDHIFKVYSFSIGFETPSVEKLNRVLFDDIYNKVNNFEEYPDSIFLELWQKSINSETEKFIVHVKSLYAHVQKKLEQFNPNDFEAYI</sequence>
<evidence type="ECO:0000313" key="2">
    <source>
        <dbReference type="EMBL" id="PTX60190.1"/>
    </source>
</evidence>
<dbReference type="Pfam" id="PF01909">
    <property type="entry name" value="NTP_transf_2"/>
    <property type="match status" value="1"/>
</dbReference>
<gene>
    <name evidence="2" type="ORF">C8N46_107197</name>
</gene>
<dbReference type="GO" id="GO:0016779">
    <property type="term" value="F:nucleotidyltransferase activity"/>
    <property type="evidence" value="ECO:0007669"/>
    <property type="project" value="InterPro"/>
</dbReference>
<feature type="domain" description="Polymerase nucleotidyl transferase" evidence="1">
    <location>
        <begin position="11"/>
        <end position="57"/>
    </location>
</feature>
<evidence type="ECO:0000313" key="3">
    <source>
        <dbReference type="Proteomes" id="UP000244090"/>
    </source>
</evidence>
<dbReference type="EMBL" id="QBKT01000007">
    <property type="protein sequence ID" value="PTX60190.1"/>
    <property type="molecule type" value="Genomic_DNA"/>
</dbReference>
<dbReference type="SUPFAM" id="SSF81301">
    <property type="entry name" value="Nucleotidyltransferase"/>
    <property type="match status" value="1"/>
</dbReference>
<dbReference type="InterPro" id="IPR043519">
    <property type="entry name" value="NT_sf"/>
</dbReference>
<dbReference type="RefSeq" id="WP_108115792.1">
    <property type="nucleotide sequence ID" value="NZ_QBKT01000007.1"/>
</dbReference>